<keyword evidence="2" id="KW-1185">Reference proteome</keyword>
<dbReference type="RefSeq" id="WP_277863876.1">
    <property type="nucleotide sequence ID" value="NZ_JARRAG010000002.1"/>
</dbReference>
<evidence type="ECO:0000313" key="2">
    <source>
        <dbReference type="Proteomes" id="UP001216907"/>
    </source>
</evidence>
<dbReference type="Proteomes" id="UP001216907">
    <property type="component" value="Unassembled WGS sequence"/>
</dbReference>
<gene>
    <name evidence="1" type="ORF">PZE19_27880</name>
</gene>
<dbReference type="InterPro" id="IPR026349">
    <property type="entry name" value="CHP04255"/>
</dbReference>
<comment type="caution">
    <text evidence="1">The sequence shown here is derived from an EMBL/GenBank/DDBJ whole genome shotgun (WGS) entry which is preliminary data.</text>
</comment>
<reference evidence="1 2" key="1">
    <citation type="submission" date="2023-03" db="EMBL/GenBank/DDBJ databases">
        <title>Paludisphaera mucosa sp. nov. a novel planctomycete from northern fen.</title>
        <authorList>
            <person name="Ivanova A."/>
        </authorList>
    </citation>
    <scope>NUCLEOTIDE SEQUENCE [LARGE SCALE GENOMIC DNA]</scope>
    <source>
        <strain evidence="1 2">Pla2</strain>
    </source>
</reference>
<accession>A0ABT6FJC7</accession>
<protein>
    <submittedName>
        <fullName evidence="1">TIGR04255 family protein</fullName>
    </submittedName>
</protein>
<organism evidence="1 2">
    <name type="scientific">Paludisphaera mucosa</name>
    <dbReference type="NCBI Taxonomy" id="3030827"/>
    <lineage>
        <taxon>Bacteria</taxon>
        <taxon>Pseudomonadati</taxon>
        <taxon>Planctomycetota</taxon>
        <taxon>Planctomycetia</taxon>
        <taxon>Isosphaerales</taxon>
        <taxon>Isosphaeraceae</taxon>
        <taxon>Paludisphaera</taxon>
    </lineage>
</organism>
<sequence length="261" mass="29954">MTTTTIPESHDLKNKPLVEALFEFRWDPELDIKSTSTFHLLMGRYYDRVRDDYPELEDLPPSQVPVSMTGGLVRHRFRVGPNEWPLTQIGPGILTVNETTKYKWEPFRERIEKSLGALLESHPSKKLEPIQIELRYINFIEHDFARGGITEFIQKNLHTTIKLDEMVTSGMEAISESALDFSLSIRLENPPGFGTLMFGTGESDGQKGILWQIILRSNKASIPKTYQDIIKWIDEAHGKVETWFFTLARGSLMDGFDKVPR</sequence>
<dbReference type="NCBIfam" id="TIGR04255">
    <property type="entry name" value="sporadTIGR04255"/>
    <property type="match status" value="1"/>
</dbReference>
<name>A0ABT6FJC7_9BACT</name>
<dbReference type="EMBL" id="JARRAG010000002">
    <property type="protein sequence ID" value="MDG3007601.1"/>
    <property type="molecule type" value="Genomic_DNA"/>
</dbReference>
<proteinExistence type="predicted"/>
<evidence type="ECO:0000313" key="1">
    <source>
        <dbReference type="EMBL" id="MDG3007601.1"/>
    </source>
</evidence>